<evidence type="ECO:0000313" key="2">
    <source>
        <dbReference type="Proteomes" id="UP001054837"/>
    </source>
</evidence>
<sequence>MDEVNKIKGCMRTPLFLQVIKAELQSPRINFTLHVILHITLGVAPFRKLFHLLVPVFREDEVAGITWSVSGGDTVSDHCSPFAHHFFLNKT</sequence>
<comment type="caution">
    <text evidence="1">The sequence shown here is derived from an EMBL/GenBank/DDBJ whole genome shotgun (WGS) entry which is preliminary data.</text>
</comment>
<dbReference type="AlphaFoldDB" id="A0AAV4VVL5"/>
<evidence type="ECO:0000313" key="1">
    <source>
        <dbReference type="EMBL" id="GIY74402.1"/>
    </source>
</evidence>
<accession>A0AAV4VVL5</accession>
<keyword evidence="2" id="KW-1185">Reference proteome</keyword>
<gene>
    <name evidence="1" type="ORF">CDAR_250211</name>
</gene>
<reference evidence="1 2" key="1">
    <citation type="submission" date="2021-06" db="EMBL/GenBank/DDBJ databases">
        <title>Caerostris darwini draft genome.</title>
        <authorList>
            <person name="Kono N."/>
            <person name="Arakawa K."/>
        </authorList>
    </citation>
    <scope>NUCLEOTIDE SEQUENCE [LARGE SCALE GENOMIC DNA]</scope>
</reference>
<dbReference type="Proteomes" id="UP001054837">
    <property type="component" value="Unassembled WGS sequence"/>
</dbReference>
<name>A0AAV4VVL5_9ARAC</name>
<protein>
    <submittedName>
        <fullName evidence="1">Uncharacterized protein</fullName>
    </submittedName>
</protein>
<dbReference type="EMBL" id="BPLQ01013747">
    <property type="protein sequence ID" value="GIY74402.1"/>
    <property type="molecule type" value="Genomic_DNA"/>
</dbReference>
<proteinExistence type="predicted"/>
<organism evidence="1 2">
    <name type="scientific">Caerostris darwini</name>
    <dbReference type="NCBI Taxonomy" id="1538125"/>
    <lineage>
        <taxon>Eukaryota</taxon>
        <taxon>Metazoa</taxon>
        <taxon>Ecdysozoa</taxon>
        <taxon>Arthropoda</taxon>
        <taxon>Chelicerata</taxon>
        <taxon>Arachnida</taxon>
        <taxon>Araneae</taxon>
        <taxon>Araneomorphae</taxon>
        <taxon>Entelegynae</taxon>
        <taxon>Araneoidea</taxon>
        <taxon>Araneidae</taxon>
        <taxon>Caerostris</taxon>
    </lineage>
</organism>